<keyword evidence="2 4" id="KW-0378">Hydrolase</keyword>
<name>A0A3A8AJU5_9HYPH</name>
<comment type="caution">
    <text evidence="4">The sequence shown here is derived from an EMBL/GenBank/DDBJ whole genome shotgun (WGS) entry which is preliminary data.</text>
</comment>
<dbReference type="GO" id="GO:0050531">
    <property type="term" value="F:mannosyl-3-phosphoglycerate phosphatase activity"/>
    <property type="evidence" value="ECO:0007669"/>
    <property type="project" value="InterPro"/>
</dbReference>
<keyword evidence="3" id="KW-0460">Magnesium</keyword>
<dbReference type="SFLD" id="SFLDG01140">
    <property type="entry name" value="C2.B:_Phosphomannomutase_and_P"/>
    <property type="match status" value="1"/>
</dbReference>
<evidence type="ECO:0000256" key="2">
    <source>
        <dbReference type="ARBA" id="ARBA00022801"/>
    </source>
</evidence>
<dbReference type="Proteomes" id="UP000246132">
    <property type="component" value="Unassembled WGS sequence"/>
</dbReference>
<dbReference type="SFLD" id="SFLDG01142">
    <property type="entry name" value="C2.B.2:_Mannosyl-3-phosphoglyc"/>
    <property type="match status" value="1"/>
</dbReference>
<dbReference type="InterPro" id="IPR006381">
    <property type="entry name" value="HAD-SF-IIB-MPGP"/>
</dbReference>
<dbReference type="AlphaFoldDB" id="A0A3A8AJU5"/>
<dbReference type="OrthoDB" id="193379at2"/>
<reference evidence="4 5" key="1">
    <citation type="journal article" date="2018" name="Int. J. Syst. Bacteriol.">
        <title>Oceaniradius stylonemae gen. nov., sp. nov., isolated from a red alga, Stylonema cornu-cervi.</title>
        <authorList>
            <person name="Jeong S."/>
        </authorList>
    </citation>
    <scope>NUCLEOTIDE SEQUENCE [LARGE SCALE GENOMIC DNA]</scope>
    <source>
        <strain evidence="4 5">StC1</strain>
    </source>
</reference>
<dbReference type="NCBIfam" id="TIGR01486">
    <property type="entry name" value="HAD-SF-IIB-MPGP"/>
    <property type="match status" value="1"/>
</dbReference>
<protein>
    <submittedName>
        <fullName evidence="4">HAD-IIB family hydrolase</fullName>
    </submittedName>
</protein>
<evidence type="ECO:0000256" key="3">
    <source>
        <dbReference type="ARBA" id="ARBA00022842"/>
    </source>
</evidence>
<proteinExistence type="predicted"/>
<evidence type="ECO:0000256" key="1">
    <source>
        <dbReference type="ARBA" id="ARBA00022723"/>
    </source>
</evidence>
<dbReference type="GO" id="GO:0000287">
    <property type="term" value="F:magnesium ion binding"/>
    <property type="evidence" value="ECO:0007669"/>
    <property type="project" value="TreeGrafter"/>
</dbReference>
<dbReference type="PANTHER" id="PTHR10000:SF8">
    <property type="entry name" value="HAD SUPERFAMILY HYDROLASE-LIKE, TYPE 3"/>
    <property type="match status" value="1"/>
</dbReference>
<dbReference type="InterPro" id="IPR023214">
    <property type="entry name" value="HAD_sf"/>
</dbReference>
<keyword evidence="5" id="KW-1185">Reference proteome</keyword>
<dbReference type="GO" id="GO:0005829">
    <property type="term" value="C:cytosol"/>
    <property type="evidence" value="ECO:0007669"/>
    <property type="project" value="TreeGrafter"/>
</dbReference>
<dbReference type="InterPro" id="IPR036412">
    <property type="entry name" value="HAD-like_sf"/>
</dbReference>
<dbReference type="EMBL" id="QFWV02000008">
    <property type="protein sequence ID" value="RKF06133.1"/>
    <property type="molecule type" value="Genomic_DNA"/>
</dbReference>
<dbReference type="SUPFAM" id="SSF56784">
    <property type="entry name" value="HAD-like"/>
    <property type="match status" value="1"/>
</dbReference>
<keyword evidence="1" id="KW-0479">Metal-binding</keyword>
<sequence>MPAAAPDRPLIVFSDLDGTLLDHESYDWRPAEPALAALRERAIPLILASSKTAAEIAPLRAGLGFAHCPAVVENGAGILPAEGEDAGDGQARYAELRAALDRVPARLRRHFSGFGDLGTVGIAAATGLDDRSARLAAERRFSEPGLWAGTDGDKARFVEALAEMGVKARSGGRFLTLSFGGTKAERMTEITAALFGARLPFIVALGDAPNDTEMLQAADRAFIVANPHGTPLPHLAGETDGTISRTAEPGPAGWNDAVLPLVSAWPQAGGA</sequence>
<dbReference type="Gene3D" id="3.40.50.1000">
    <property type="entry name" value="HAD superfamily/HAD-like"/>
    <property type="match status" value="1"/>
</dbReference>
<accession>A0A3A8AJU5</accession>
<gene>
    <name evidence="4" type="ORF">DEM25_014670</name>
</gene>
<evidence type="ECO:0000313" key="4">
    <source>
        <dbReference type="EMBL" id="RKF06133.1"/>
    </source>
</evidence>
<dbReference type="Pfam" id="PF08282">
    <property type="entry name" value="Hydrolase_3"/>
    <property type="match status" value="1"/>
</dbReference>
<dbReference type="GO" id="GO:0051479">
    <property type="term" value="P:mannosylglycerate biosynthetic process"/>
    <property type="evidence" value="ECO:0007669"/>
    <property type="project" value="InterPro"/>
</dbReference>
<dbReference type="Gene3D" id="3.30.980.20">
    <property type="entry name" value="Putative mannosyl-3-phosphoglycerate phosphatase, domain 2"/>
    <property type="match status" value="1"/>
</dbReference>
<evidence type="ECO:0000313" key="5">
    <source>
        <dbReference type="Proteomes" id="UP000246132"/>
    </source>
</evidence>
<organism evidence="4 5">
    <name type="scientific">Oceaniradius stylonematis</name>
    <dbReference type="NCBI Taxonomy" id="2184161"/>
    <lineage>
        <taxon>Bacteria</taxon>
        <taxon>Pseudomonadati</taxon>
        <taxon>Pseudomonadota</taxon>
        <taxon>Alphaproteobacteria</taxon>
        <taxon>Hyphomicrobiales</taxon>
        <taxon>Ahrensiaceae</taxon>
        <taxon>Oceaniradius</taxon>
    </lineage>
</organism>
<dbReference type="PANTHER" id="PTHR10000">
    <property type="entry name" value="PHOSPHOSERINE PHOSPHATASE"/>
    <property type="match status" value="1"/>
</dbReference>
<dbReference type="SFLD" id="SFLDS00003">
    <property type="entry name" value="Haloacid_Dehalogenase"/>
    <property type="match status" value="1"/>
</dbReference>